<protein>
    <submittedName>
        <fullName evidence="8">Resistin-like beta</fullName>
    </submittedName>
</protein>
<dbReference type="InterPro" id="IPR009714">
    <property type="entry name" value="RELM"/>
</dbReference>
<comment type="similarity">
    <text evidence="2">Belongs to the resistin/FIZZ family.</text>
</comment>
<keyword evidence="5 7" id="KW-0732">Signal</keyword>
<dbReference type="Pfam" id="PF06954">
    <property type="entry name" value="Resistin"/>
    <property type="match status" value="1"/>
</dbReference>
<name>L8YC98_TUPCH</name>
<dbReference type="SUPFAM" id="SSF111423">
    <property type="entry name" value="Resistin"/>
    <property type="match status" value="1"/>
</dbReference>
<dbReference type="CDD" id="cd16333">
    <property type="entry name" value="RELM"/>
    <property type="match status" value="1"/>
</dbReference>
<dbReference type="EMBL" id="KB364386">
    <property type="protein sequence ID" value="ELV12719.1"/>
    <property type="molecule type" value="Genomic_DNA"/>
</dbReference>
<evidence type="ECO:0000256" key="5">
    <source>
        <dbReference type="ARBA" id="ARBA00022729"/>
    </source>
</evidence>
<dbReference type="GO" id="GO:0005179">
    <property type="term" value="F:hormone activity"/>
    <property type="evidence" value="ECO:0007669"/>
    <property type="project" value="UniProtKB-KW"/>
</dbReference>
<evidence type="ECO:0000256" key="3">
    <source>
        <dbReference type="ARBA" id="ARBA00022525"/>
    </source>
</evidence>
<evidence type="ECO:0000256" key="1">
    <source>
        <dbReference type="ARBA" id="ARBA00004613"/>
    </source>
</evidence>
<proteinExistence type="inferred from homology"/>
<evidence type="ECO:0000256" key="7">
    <source>
        <dbReference type="SAM" id="SignalP"/>
    </source>
</evidence>
<dbReference type="InParanoid" id="L8YC98"/>
<dbReference type="AlphaFoldDB" id="L8YC98"/>
<reference evidence="9" key="1">
    <citation type="submission" date="2012-07" db="EMBL/GenBank/DDBJ databases">
        <title>Genome of the Chinese tree shrew, a rising model animal genetically related to primates.</title>
        <authorList>
            <person name="Zhang G."/>
            <person name="Fan Y."/>
            <person name="Yao Y."/>
            <person name="Huang Z."/>
        </authorList>
    </citation>
    <scope>NUCLEOTIDE SEQUENCE [LARGE SCALE GENOMIC DNA]</scope>
</reference>
<reference evidence="9" key="2">
    <citation type="journal article" date="2013" name="Nat. Commun.">
        <title>Genome of the Chinese tree shrew.</title>
        <authorList>
            <person name="Fan Y."/>
            <person name="Huang Z.Y."/>
            <person name="Cao C.C."/>
            <person name="Chen C.S."/>
            <person name="Chen Y.X."/>
            <person name="Fan D.D."/>
            <person name="He J."/>
            <person name="Hou H.L."/>
            <person name="Hu L."/>
            <person name="Hu X.T."/>
            <person name="Jiang X.T."/>
            <person name="Lai R."/>
            <person name="Lang Y.S."/>
            <person name="Liang B."/>
            <person name="Liao S.G."/>
            <person name="Mu D."/>
            <person name="Ma Y.Y."/>
            <person name="Niu Y.Y."/>
            <person name="Sun X.Q."/>
            <person name="Xia J.Q."/>
            <person name="Xiao J."/>
            <person name="Xiong Z.Q."/>
            <person name="Xu L."/>
            <person name="Yang L."/>
            <person name="Zhang Y."/>
            <person name="Zhao W."/>
            <person name="Zhao X.D."/>
            <person name="Zheng Y.T."/>
            <person name="Zhou J.M."/>
            <person name="Zhu Y.B."/>
            <person name="Zhang G.J."/>
            <person name="Wang J."/>
            <person name="Yao Y.G."/>
        </authorList>
    </citation>
    <scope>NUCLEOTIDE SEQUENCE [LARGE SCALE GENOMIC DNA]</scope>
</reference>
<dbReference type="eggNOG" id="ENOG502RTZZ">
    <property type="taxonomic scope" value="Eukaryota"/>
</dbReference>
<dbReference type="PANTHER" id="PTHR21101:SF13">
    <property type="entry name" value="RESISTIN-LIKE BETA"/>
    <property type="match status" value="1"/>
</dbReference>
<evidence type="ECO:0000313" key="8">
    <source>
        <dbReference type="EMBL" id="ELV12719.1"/>
    </source>
</evidence>
<dbReference type="GO" id="GO:0005615">
    <property type="term" value="C:extracellular space"/>
    <property type="evidence" value="ECO:0007669"/>
    <property type="project" value="TreeGrafter"/>
</dbReference>
<keyword evidence="3" id="KW-0964">Secreted</keyword>
<dbReference type="Gene3D" id="2.60.40.4230">
    <property type="entry name" value="Resistin head domain"/>
    <property type="match status" value="1"/>
</dbReference>
<gene>
    <name evidence="8" type="ORF">TREES_T100003539</name>
</gene>
<keyword evidence="6" id="KW-1015">Disulfide bond</keyword>
<evidence type="ECO:0000256" key="6">
    <source>
        <dbReference type="ARBA" id="ARBA00023157"/>
    </source>
</evidence>
<dbReference type="PANTHER" id="PTHR21101">
    <property type="entry name" value="RESISTIN"/>
    <property type="match status" value="1"/>
</dbReference>
<sequence length="118" mass="12862">PRTLTFYRMKPTFVLILILIFLVQLMTSESSQCSLDSMVDKKIKEALNSLEFNPSVLTKFSCTSITSSGRLASCPAGMSVTGCACGYACGSWDVQSETTCHCQCSVVDWATARCCHLV</sequence>
<feature type="non-terminal residue" evidence="8">
    <location>
        <position position="1"/>
    </location>
</feature>
<evidence type="ECO:0000256" key="2">
    <source>
        <dbReference type="ARBA" id="ARBA00007258"/>
    </source>
</evidence>
<keyword evidence="9" id="KW-1185">Reference proteome</keyword>
<evidence type="ECO:0000313" key="9">
    <source>
        <dbReference type="Proteomes" id="UP000011518"/>
    </source>
</evidence>
<feature type="signal peptide" evidence="7">
    <location>
        <begin position="1"/>
        <end position="28"/>
    </location>
</feature>
<dbReference type="STRING" id="246437.L8YC98"/>
<dbReference type="FunFam" id="2.60.40.4230:FF:000001">
    <property type="entry name" value="Resistin-like beta"/>
    <property type="match status" value="1"/>
</dbReference>
<accession>L8YC98</accession>
<dbReference type="FunCoup" id="L8YC98">
    <property type="interactions" value="1"/>
</dbReference>
<dbReference type="Proteomes" id="UP000011518">
    <property type="component" value="Unassembled WGS sequence"/>
</dbReference>
<keyword evidence="4" id="KW-0372">Hormone</keyword>
<organism evidence="8 9">
    <name type="scientific">Tupaia chinensis</name>
    <name type="common">Chinese tree shrew</name>
    <name type="synonym">Tupaia belangeri chinensis</name>
    <dbReference type="NCBI Taxonomy" id="246437"/>
    <lineage>
        <taxon>Eukaryota</taxon>
        <taxon>Metazoa</taxon>
        <taxon>Chordata</taxon>
        <taxon>Craniata</taxon>
        <taxon>Vertebrata</taxon>
        <taxon>Euteleostomi</taxon>
        <taxon>Mammalia</taxon>
        <taxon>Eutheria</taxon>
        <taxon>Euarchontoglires</taxon>
        <taxon>Scandentia</taxon>
        <taxon>Tupaiidae</taxon>
        <taxon>Tupaia</taxon>
    </lineage>
</organism>
<comment type="subcellular location">
    <subcellularLocation>
        <location evidence="1">Secreted</location>
    </subcellularLocation>
</comment>
<dbReference type="InterPro" id="IPR036262">
    <property type="entry name" value="Resistin-like_sf"/>
</dbReference>
<evidence type="ECO:0000256" key="4">
    <source>
        <dbReference type="ARBA" id="ARBA00022702"/>
    </source>
</evidence>
<feature type="chain" id="PRO_5003998462" evidence="7">
    <location>
        <begin position="29"/>
        <end position="118"/>
    </location>
</feature>